<dbReference type="Gene3D" id="1.25.40.420">
    <property type="match status" value="1"/>
</dbReference>
<accession>A0A0K0EBI7</accession>
<dbReference type="WBParaSite" id="TCONS_00007881.p1">
    <property type="protein sequence ID" value="TCONS_00007881.p1"/>
    <property type="gene ID" value="XLOC_005890"/>
</dbReference>
<dbReference type="STRING" id="6248.A0A0K0EBI7"/>
<dbReference type="WBParaSite" id="SSTP_0000685900.1">
    <property type="protein sequence ID" value="SSTP_0000685900.1"/>
    <property type="gene ID" value="SSTP_0000685900"/>
</dbReference>
<dbReference type="Proteomes" id="UP000035681">
    <property type="component" value="Unplaced"/>
</dbReference>
<dbReference type="Gene3D" id="3.30.710.10">
    <property type="entry name" value="Potassium Channel Kv1.1, Chain A"/>
    <property type="match status" value="1"/>
</dbReference>
<dbReference type="AlphaFoldDB" id="A0A0K0EBI7"/>
<organism evidence="6">
    <name type="scientific">Strongyloides stercoralis</name>
    <name type="common">Threadworm</name>
    <dbReference type="NCBI Taxonomy" id="6248"/>
    <lineage>
        <taxon>Eukaryota</taxon>
        <taxon>Metazoa</taxon>
        <taxon>Ecdysozoa</taxon>
        <taxon>Nematoda</taxon>
        <taxon>Chromadorea</taxon>
        <taxon>Rhabditida</taxon>
        <taxon>Tylenchina</taxon>
        <taxon>Panagrolaimomorpha</taxon>
        <taxon>Strongyloidoidea</taxon>
        <taxon>Strongyloididae</taxon>
        <taxon>Strongyloides</taxon>
    </lineage>
</organism>
<feature type="domain" description="BTB" evidence="3">
    <location>
        <begin position="80"/>
        <end position="167"/>
    </location>
</feature>
<dbReference type="Pfam" id="PF07707">
    <property type="entry name" value="BACK"/>
    <property type="match status" value="1"/>
</dbReference>
<evidence type="ECO:0000313" key="5">
    <source>
        <dbReference type="Proteomes" id="UP000035681"/>
    </source>
</evidence>
<dbReference type="Pfam" id="PF00651">
    <property type="entry name" value="BTB"/>
    <property type="match status" value="1"/>
</dbReference>
<dbReference type="PANTHER" id="PTHR45632:SF3">
    <property type="entry name" value="KELCH-LIKE PROTEIN 32"/>
    <property type="match status" value="1"/>
</dbReference>
<keyword evidence="1" id="KW-0880">Kelch repeat</keyword>
<evidence type="ECO:0000313" key="7">
    <source>
        <dbReference type="WBParaSite" id="TCONS_00007881.p1"/>
    </source>
</evidence>
<evidence type="ECO:0000313" key="6">
    <source>
        <dbReference type="WBParaSite" id="SSTP_0000685900.1"/>
    </source>
</evidence>
<dbReference type="PANTHER" id="PTHR45632">
    <property type="entry name" value="LD33804P"/>
    <property type="match status" value="1"/>
</dbReference>
<dbReference type="InterPro" id="IPR011705">
    <property type="entry name" value="BACK"/>
</dbReference>
<protein>
    <submittedName>
        <fullName evidence="6 7">BACK domain-containing protein</fullName>
    </submittedName>
</protein>
<feature type="domain" description="BACK" evidence="4">
    <location>
        <begin position="197"/>
        <end position="278"/>
    </location>
</feature>
<dbReference type="InterPro" id="IPR000210">
    <property type="entry name" value="BTB/POZ_dom"/>
</dbReference>
<name>A0A0K0EBI7_STRER</name>
<sequence>MSQNGYLSTASYIKSEITTISSTSEDPLTNCVGKTTYNKGIEIIWDIVKSQIKITNQNYIDEVKKIEEKNINYDNYWIKVVLATGNEVKVSPNIFSNHSFYIQRLIKESKSKMLVVKCTSFDPIALQKVLFYITYGVLEFSLDEVGQIARVAASFEMSNVMNDIELSLTSFGTYPSHLLVKILSISCHEDYLITIKTKKLILQIVNENLSKLLQSKEFFKLSPSALVKLLNFDELEVIDEVEVFRIAMYYLIVGNNQLYADPILNCVRFNNMNDIEIKAVHNISETYGDLYTKAILNYYIENDLLYQKNNNEERVRNMNLLCKRNKGNGSISVIMKTLEKKYFTLMKHDS</sequence>
<keyword evidence="2" id="KW-0677">Repeat</keyword>
<dbReference type="InterPro" id="IPR011333">
    <property type="entry name" value="SKP1/BTB/POZ_sf"/>
</dbReference>
<evidence type="ECO:0000256" key="2">
    <source>
        <dbReference type="ARBA" id="ARBA00022737"/>
    </source>
</evidence>
<proteinExistence type="predicted"/>
<keyword evidence="5" id="KW-1185">Reference proteome</keyword>
<evidence type="ECO:0000259" key="4">
    <source>
        <dbReference type="Pfam" id="PF07707"/>
    </source>
</evidence>
<reference evidence="6" key="1">
    <citation type="submission" date="2015-08" db="UniProtKB">
        <authorList>
            <consortium name="WormBaseParasite"/>
        </authorList>
    </citation>
    <scope>IDENTIFICATION</scope>
</reference>
<evidence type="ECO:0000256" key="1">
    <source>
        <dbReference type="ARBA" id="ARBA00022441"/>
    </source>
</evidence>
<evidence type="ECO:0000259" key="3">
    <source>
        <dbReference type="Pfam" id="PF00651"/>
    </source>
</evidence>